<dbReference type="PROSITE" id="PS50122">
    <property type="entry name" value="CHEB"/>
    <property type="match status" value="1"/>
</dbReference>
<dbReference type="GO" id="GO:0008984">
    <property type="term" value="F:protein-glutamate methylesterase activity"/>
    <property type="evidence" value="ECO:0007669"/>
    <property type="project" value="UniProtKB-EC"/>
</dbReference>
<evidence type="ECO:0000256" key="3">
    <source>
        <dbReference type="ARBA" id="ARBA00048267"/>
    </source>
</evidence>
<dbReference type="RefSeq" id="WP_181608602.1">
    <property type="nucleotide sequence ID" value="NZ_BAABAM010000001.1"/>
</dbReference>
<dbReference type="PANTHER" id="PTHR42872:SF6">
    <property type="entry name" value="PROTEIN-GLUTAMATE METHYLESTERASE_PROTEIN-GLUTAMINE GLUTAMINASE"/>
    <property type="match status" value="1"/>
</dbReference>
<dbReference type="InterPro" id="IPR035909">
    <property type="entry name" value="CheB_C"/>
</dbReference>
<reference evidence="7 8" key="1">
    <citation type="submission" date="2020-07" db="EMBL/GenBank/DDBJ databases">
        <title>Genomic Encyclopedia of Type Strains, Phase IV (KMG-IV): sequencing the most valuable type-strain genomes for metagenomic binning, comparative biology and taxonomic classification.</title>
        <authorList>
            <person name="Goeker M."/>
        </authorList>
    </citation>
    <scope>NUCLEOTIDE SEQUENCE [LARGE SCALE GENOMIC DNA]</scope>
    <source>
        <strain evidence="7 8">DSM 45533</strain>
    </source>
</reference>
<feature type="active site" evidence="4">
    <location>
        <position position="42"/>
    </location>
</feature>
<keyword evidence="5" id="KW-0175">Coiled coil</keyword>
<gene>
    <name evidence="7" type="ORF">HNR30_001196</name>
</gene>
<dbReference type="CDD" id="cd16433">
    <property type="entry name" value="CheB"/>
    <property type="match status" value="1"/>
</dbReference>
<evidence type="ECO:0000313" key="8">
    <source>
        <dbReference type="Proteomes" id="UP000530928"/>
    </source>
</evidence>
<protein>
    <recommendedName>
        <fullName evidence="2">protein-glutamate methylesterase</fullName>
        <ecNumber evidence="2">3.1.1.61</ecNumber>
    </recommendedName>
</protein>
<comment type="caution">
    <text evidence="7">The sequence shown here is derived from an EMBL/GenBank/DDBJ whole genome shotgun (WGS) entry which is preliminary data.</text>
</comment>
<evidence type="ECO:0000259" key="6">
    <source>
        <dbReference type="PROSITE" id="PS50122"/>
    </source>
</evidence>
<dbReference type="SUPFAM" id="SSF52738">
    <property type="entry name" value="Methylesterase CheB, C-terminal domain"/>
    <property type="match status" value="1"/>
</dbReference>
<dbReference type="InterPro" id="IPR011247">
    <property type="entry name" value="Chemotax_prot-Glu_Me-esterase"/>
</dbReference>
<dbReference type="PANTHER" id="PTHR42872">
    <property type="entry name" value="PROTEIN-GLUTAMATE METHYLESTERASE/PROTEIN-GLUTAMINE GLUTAMINASE"/>
    <property type="match status" value="1"/>
</dbReference>
<keyword evidence="8" id="KW-1185">Reference proteome</keyword>
<evidence type="ECO:0000256" key="1">
    <source>
        <dbReference type="ARBA" id="ARBA00022801"/>
    </source>
</evidence>
<feature type="active site" evidence="4">
    <location>
        <position position="15"/>
    </location>
</feature>
<dbReference type="GO" id="GO:0005737">
    <property type="term" value="C:cytoplasm"/>
    <property type="evidence" value="ECO:0007669"/>
    <property type="project" value="InterPro"/>
</dbReference>
<evidence type="ECO:0000256" key="5">
    <source>
        <dbReference type="SAM" id="Coils"/>
    </source>
</evidence>
<dbReference type="GO" id="GO:0006935">
    <property type="term" value="P:chemotaxis"/>
    <property type="evidence" value="ECO:0007669"/>
    <property type="project" value="UniProtKB-UniRule"/>
</dbReference>
<comment type="catalytic activity">
    <reaction evidence="3">
        <text>[protein]-L-glutamate 5-O-methyl ester + H2O = L-glutamyl-[protein] + methanol + H(+)</text>
        <dbReference type="Rhea" id="RHEA:23236"/>
        <dbReference type="Rhea" id="RHEA-COMP:10208"/>
        <dbReference type="Rhea" id="RHEA-COMP:10311"/>
        <dbReference type="ChEBI" id="CHEBI:15377"/>
        <dbReference type="ChEBI" id="CHEBI:15378"/>
        <dbReference type="ChEBI" id="CHEBI:17790"/>
        <dbReference type="ChEBI" id="CHEBI:29973"/>
        <dbReference type="ChEBI" id="CHEBI:82795"/>
        <dbReference type="EC" id="3.1.1.61"/>
    </reaction>
</comment>
<feature type="active site" evidence="4">
    <location>
        <position position="134"/>
    </location>
</feature>
<sequence>MDEHPGRDLVVIAASAGGIEPLRTLLGRLPSRLQAALLVVVHISPRGGSALSGILNRSGPLPCSAARDGEPLQPGRVYVARPDHHLLVHRQTARLSRGPRHNGMRPAADPLFLSAAIDAGPRTIGVVLSGTLDDGATGSAAIERYGGAVAVQDPDESAFSGMPSAALAATTGAQVLPAAKIADWIVTHSRSPVVTHEPRRDPELEREIALLLRQEAIGTPVGNLTAFTCPECSGPIYEGPPERYECRVGHAWSAQSMIESQGESVERALWMAILRLEERARLLDRMVRSARDRGQNHTARRFEEDRDGTREALETLRALQQQIGGAPTAS</sequence>
<keyword evidence="4" id="KW-0145">Chemotaxis</keyword>
<evidence type="ECO:0000256" key="2">
    <source>
        <dbReference type="ARBA" id="ARBA00039140"/>
    </source>
</evidence>
<proteinExistence type="predicted"/>
<keyword evidence="1 4" id="KW-0378">Hydrolase</keyword>
<organism evidence="7 8">
    <name type="scientific">Nonomuraea soli</name>
    <dbReference type="NCBI Taxonomy" id="1032476"/>
    <lineage>
        <taxon>Bacteria</taxon>
        <taxon>Bacillati</taxon>
        <taxon>Actinomycetota</taxon>
        <taxon>Actinomycetes</taxon>
        <taxon>Streptosporangiales</taxon>
        <taxon>Streptosporangiaceae</taxon>
        <taxon>Nonomuraea</taxon>
    </lineage>
</organism>
<name>A0A7W0CEY1_9ACTN</name>
<dbReference type="EC" id="3.1.1.61" evidence="2"/>
<evidence type="ECO:0000256" key="4">
    <source>
        <dbReference type="PROSITE-ProRule" id="PRU00050"/>
    </source>
</evidence>
<dbReference type="InterPro" id="IPR000673">
    <property type="entry name" value="Sig_transdc_resp-reg_Me-estase"/>
</dbReference>
<feature type="domain" description="CheB-type methylesterase" evidence="6">
    <location>
        <begin position="3"/>
        <end position="192"/>
    </location>
</feature>
<dbReference type="AlphaFoldDB" id="A0A7W0CEY1"/>
<dbReference type="GO" id="GO:0000156">
    <property type="term" value="F:phosphorelay response regulator activity"/>
    <property type="evidence" value="ECO:0007669"/>
    <property type="project" value="InterPro"/>
</dbReference>
<dbReference type="PIRSF" id="PIRSF036461">
    <property type="entry name" value="Chmtx_methlestr"/>
    <property type="match status" value="1"/>
</dbReference>
<feature type="coiled-coil region" evidence="5">
    <location>
        <begin position="273"/>
        <end position="319"/>
    </location>
</feature>
<accession>A0A7W0CEY1</accession>
<dbReference type="Pfam" id="PF01339">
    <property type="entry name" value="CheB_methylest"/>
    <property type="match status" value="1"/>
</dbReference>
<evidence type="ECO:0000313" key="7">
    <source>
        <dbReference type="EMBL" id="MBA2889861.1"/>
    </source>
</evidence>
<dbReference type="Proteomes" id="UP000530928">
    <property type="component" value="Unassembled WGS sequence"/>
</dbReference>
<dbReference type="EMBL" id="JACDUR010000001">
    <property type="protein sequence ID" value="MBA2889861.1"/>
    <property type="molecule type" value="Genomic_DNA"/>
</dbReference>
<dbReference type="Gene3D" id="3.40.50.180">
    <property type="entry name" value="Methylesterase CheB, C-terminal domain"/>
    <property type="match status" value="1"/>
</dbReference>